<organism evidence="1 2">
    <name type="scientific">Puccinia sorghi</name>
    <dbReference type="NCBI Taxonomy" id="27349"/>
    <lineage>
        <taxon>Eukaryota</taxon>
        <taxon>Fungi</taxon>
        <taxon>Dikarya</taxon>
        <taxon>Basidiomycota</taxon>
        <taxon>Pucciniomycotina</taxon>
        <taxon>Pucciniomycetes</taxon>
        <taxon>Pucciniales</taxon>
        <taxon>Pucciniaceae</taxon>
        <taxon>Puccinia</taxon>
    </lineage>
</organism>
<evidence type="ECO:0000313" key="1">
    <source>
        <dbReference type="EMBL" id="KNZ56835.1"/>
    </source>
</evidence>
<protein>
    <submittedName>
        <fullName evidence="1">Uncharacterized protein</fullName>
    </submittedName>
</protein>
<reference evidence="1 2" key="1">
    <citation type="submission" date="2015-08" db="EMBL/GenBank/DDBJ databases">
        <title>Next Generation Sequencing and Analysis of the Genome of Puccinia sorghi L Schw, the Causal Agent of Maize Common Rust.</title>
        <authorList>
            <person name="Rochi L."/>
            <person name="Burguener G."/>
            <person name="Darino M."/>
            <person name="Turjanski A."/>
            <person name="Kreff E."/>
            <person name="Dieguez M.J."/>
            <person name="Sacco F."/>
        </authorList>
    </citation>
    <scope>NUCLEOTIDE SEQUENCE [LARGE SCALE GENOMIC DNA]</scope>
    <source>
        <strain evidence="1 2">RO10H11247</strain>
    </source>
</reference>
<dbReference type="PANTHER" id="PTHR31912:SF34">
    <property type="entry name" value="NOTOCHORD-RELATED PROTEIN"/>
    <property type="match status" value="1"/>
</dbReference>
<dbReference type="EMBL" id="LAVV01007177">
    <property type="protein sequence ID" value="KNZ56835.1"/>
    <property type="molecule type" value="Genomic_DNA"/>
</dbReference>
<accession>A0A0L6V9R3</accession>
<evidence type="ECO:0000313" key="2">
    <source>
        <dbReference type="Proteomes" id="UP000037035"/>
    </source>
</evidence>
<dbReference type="OrthoDB" id="2504637at2759"/>
<sequence length="532" mass="61737">GVTRSSQNPWRVKSRGRDIRHIPVTLYADDTSENLSKQWNNYSNLIVTSFPLQILQEPWSWLIRYDVMTNGVLAYDVWINKQVLVMTSVLCFLGDSPMHAEITNTPNPGVLLKPCRICSLNVVTLSGKPTQTYVLQCIECNFRKWSKKISQTQNLCKIATESTKIAYNNACQEYGIKENINDVFVTQWKTMNKEKIKHIENLKEENEGKIFNPFLRLKGFDGCQDTPVEVLHLFLLGSIKYMIHDFMIRLEAMDLPQLISSWESLTLNQLIYSKESNFSKTSRALLENTSKWSSNWSLLFFYQFMETLESKLWSSLCHLAPYVYQTSILNLEDYLKELEDKIQLFLHNQVPHELQHHLTKSLCPPRRDLAVTFANYKCMQAVLSGGTLYNHETKKYFQPEKISLTYTDSLKTYPQQTLKQLEPGSMENSKGSEILVFQVNSIWSIIGSMTTEFEVEVAQFKPAGVSPFYHMMQYFSSEKVELTLPKNIKTTLNLQQNFNAGHCWKMITNKEPNHNHEGTQFEYFIQHTNLNN</sequence>
<dbReference type="Proteomes" id="UP000037035">
    <property type="component" value="Unassembled WGS sequence"/>
</dbReference>
<dbReference type="VEuPathDB" id="FungiDB:VP01_2306g2"/>
<dbReference type="AlphaFoldDB" id="A0A0L6V9R3"/>
<comment type="caution">
    <text evidence="1">The sequence shown here is derived from an EMBL/GenBank/DDBJ whole genome shotgun (WGS) entry which is preliminary data.</text>
</comment>
<proteinExistence type="predicted"/>
<feature type="non-terminal residue" evidence="1">
    <location>
        <position position="1"/>
    </location>
</feature>
<name>A0A0L6V9R3_9BASI</name>
<keyword evidence="2" id="KW-1185">Reference proteome</keyword>
<gene>
    <name evidence="1" type="ORF">VP01_2306g2</name>
</gene>
<dbReference type="PANTHER" id="PTHR31912">
    <property type="entry name" value="IP13529P"/>
    <property type="match status" value="1"/>
</dbReference>